<sequence>MALYEYRCEHHGAFDVVRDMGTAPGSIGCPACGSRARRIFSAPMTSSTPPALAAAIDHAEKTRGEPDVVTSLPPRPRHERTAVLPLTPTLRRLPRP</sequence>
<proteinExistence type="predicted"/>
<feature type="domain" description="Putative regulatory protein FmdB zinc ribbon" evidence="2">
    <location>
        <begin position="1"/>
        <end position="41"/>
    </location>
</feature>
<evidence type="ECO:0000256" key="1">
    <source>
        <dbReference type="SAM" id="MobiDB-lite"/>
    </source>
</evidence>
<dbReference type="SMART" id="SM00834">
    <property type="entry name" value="CxxC_CXXC_SSSS"/>
    <property type="match status" value="1"/>
</dbReference>
<feature type="region of interest" description="Disordered" evidence="1">
    <location>
        <begin position="61"/>
        <end position="96"/>
    </location>
</feature>
<gene>
    <name evidence="3" type="ORF">DSM104329_03448</name>
</gene>
<protein>
    <recommendedName>
        <fullName evidence="2">Putative regulatory protein FmdB zinc ribbon domain-containing protein</fullName>
    </recommendedName>
</protein>
<dbReference type="EMBL" id="CP087164">
    <property type="protein sequence ID" value="UGS37036.1"/>
    <property type="molecule type" value="Genomic_DNA"/>
</dbReference>
<feature type="compositionally biased region" description="Low complexity" evidence="1">
    <location>
        <begin position="84"/>
        <end position="96"/>
    </location>
</feature>
<evidence type="ECO:0000313" key="3">
    <source>
        <dbReference type="EMBL" id="UGS37036.1"/>
    </source>
</evidence>
<name>A0A9E7C143_9ACTN</name>
<dbReference type="InterPro" id="IPR013429">
    <property type="entry name" value="Regulatory_FmdB_Zinc_ribbon"/>
</dbReference>
<dbReference type="Proteomes" id="UP001162834">
    <property type="component" value="Chromosome"/>
</dbReference>
<reference evidence="3" key="1">
    <citation type="journal article" date="2022" name="Int. J. Syst. Evol. Microbiol.">
        <title>Pseudomonas aegrilactucae sp. nov. and Pseudomonas morbosilactucae sp. nov., pathogens causing bacterial rot of lettuce in Japan.</title>
        <authorList>
            <person name="Sawada H."/>
            <person name="Fujikawa T."/>
            <person name="Satou M."/>
        </authorList>
    </citation>
    <scope>NUCLEOTIDE SEQUENCE</scope>
    <source>
        <strain evidence="3">0166_1</strain>
    </source>
</reference>
<organism evidence="3 4">
    <name type="scientific">Capillimicrobium parvum</name>
    <dbReference type="NCBI Taxonomy" id="2884022"/>
    <lineage>
        <taxon>Bacteria</taxon>
        <taxon>Bacillati</taxon>
        <taxon>Actinomycetota</taxon>
        <taxon>Thermoleophilia</taxon>
        <taxon>Solirubrobacterales</taxon>
        <taxon>Capillimicrobiaceae</taxon>
        <taxon>Capillimicrobium</taxon>
    </lineage>
</organism>
<dbReference type="NCBIfam" id="TIGR02605">
    <property type="entry name" value="CxxC_CxxC_SSSS"/>
    <property type="match status" value="1"/>
</dbReference>
<dbReference type="RefSeq" id="WP_259311099.1">
    <property type="nucleotide sequence ID" value="NZ_CP087164.1"/>
</dbReference>
<dbReference type="Pfam" id="PF09723">
    <property type="entry name" value="Zn_ribbon_8"/>
    <property type="match status" value="1"/>
</dbReference>
<dbReference type="KEGG" id="sbae:DSM104329_03448"/>
<dbReference type="AlphaFoldDB" id="A0A9E7C143"/>
<keyword evidence="4" id="KW-1185">Reference proteome</keyword>
<evidence type="ECO:0000313" key="4">
    <source>
        <dbReference type="Proteomes" id="UP001162834"/>
    </source>
</evidence>
<evidence type="ECO:0000259" key="2">
    <source>
        <dbReference type="SMART" id="SM00834"/>
    </source>
</evidence>
<accession>A0A9E7C143</accession>